<feature type="compositionally biased region" description="Basic and acidic residues" evidence="2">
    <location>
        <begin position="252"/>
        <end position="265"/>
    </location>
</feature>
<dbReference type="PANTHER" id="PTHR40625:SF2">
    <property type="entry name" value="GTP-BINDING PROTEIN ESDC"/>
    <property type="match status" value="1"/>
</dbReference>
<feature type="compositionally biased region" description="Polar residues" evidence="2">
    <location>
        <begin position="195"/>
        <end position="229"/>
    </location>
</feature>
<name>S8BYK9_DACHA</name>
<evidence type="ECO:0000313" key="4">
    <source>
        <dbReference type="Proteomes" id="UP000015100"/>
    </source>
</evidence>
<feature type="region of interest" description="Disordered" evidence="2">
    <location>
        <begin position="189"/>
        <end position="232"/>
    </location>
</feature>
<evidence type="ECO:0000256" key="2">
    <source>
        <dbReference type="SAM" id="MobiDB-lite"/>
    </source>
</evidence>
<feature type="compositionally biased region" description="Low complexity" evidence="2">
    <location>
        <begin position="390"/>
        <end position="418"/>
    </location>
</feature>
<keyword evidence="1" id="KW-0175">Coiled coil</keyword>
<dbReference type="HOGENOM" id="CLU_443400_0_0_1"/>
<protein>
    <submittedName>
        <fullName evidence="3">Uncharacterized protein</fullName>
    </submittedName>
</protein>
<dbReference type="EMBL" id="AQGS01000369">
    <property type="protein sequence ID" value="EPS40427.1"/>
    <property type="molecule type" value="Genomic_DNA"/>
</dbReference>
<feature type="compositionally biased region" description="Polar residues" evidence="2">
    <location>
        <begin position="379"/>
        <end position="389"/>
    </location>
</feature>
<organism evidence="3 4">
    <name type="scientific">Dactylellina haptotyla (strain CBS 200.50)</name>
    <name type="common">Nematode-trapping fungus</name>
    <name type="synonym">Monacrosporium haptotylum</name>
    <dbReference type="NCBI Taxonomy" id="1284197"/>
    <lineage>
        <taxon>Eukaryota</taxon>
        <taxon>Fungi</taxon>
        <taxon>Dikarya</taxon>
        <taxon>Ascomycota</taxon>
        <taxon>Pezizomycotina</taxon>
        <taxon>Orbiliomycetes</taxon>
        <taxon>Orbiliales</taxon>
        <taxon>Orbiliaceae</taxon>
        <taxon>Dactylellina</taxon>
    </lineage>
</organism>
<dbReference type="Gene3D" id="2.60.40.10">
    <property type="entry name" value="Immunoglobulins"/>
    <property type="match status" value="1"/>
</dbReference>
<comment type="caution">
    <text evidence="3">The sequence shown here is derived from an EMBL/GenBank/DDBJ whole genome shotgun (WGS) entry which is preliminary data.</text>
</comment>
<dbReference type="OMA" id="VINGHIQ"/>
<dbReference type="PANTHER" id="PTHR40625">
    <property type="entry name" value="GTP-BINDING PROTEIN ESDC-RELATED"/>
    <property type="match status" value="1"/>
</dbReference>
<evidence type="ECO:0000256" key="1">
    <source>
        <dbReference type="SAM" id="Coils"/>
    </source>
</evidence>
<gene>
    <name evidence="3" type="ORF">H072_5718</name>
</gene>
<feature type="region of interest" description="Disordered" evidence="2">
    <location>
        <begin position="379"/>
        <end position="418"/>
    </location>
</feature>
<reference evidence="4" key="2">
    <citation type="submission" date="2013-04" db="EMBL/GenBank/DDBJ databases">
        <title>Genomic mechanisms accounting for the adaptation to parasitism in nematode-trapping fungi.</title>
        <authorList>
            <person name="Ahren D.G."/>
        </authorList>
    </citation>
    <scope>NUCLEOTIDE SEQUENCE [LARGE SCALE GENOMIC DNA]</scope>
    <source>
        <strain evidence="4">CBS 200.50</strain>
    </source>
</reference>
<dbReference type="AlphaFoldDB" id="S8BYK9"/>
<proteinExistence type="predicted"/>
<dbReference type="InterPro" id="IPR013783">
    <property type="entry name" value="Ig-like_fold"/>
</dbReference>
<evidence type="ECO:0000313" key="3">
    <source>
        <dbReference type="EMBL" id="EPS40427.1"/>
    </source>
</evidence>
<feature type="coiled-coil region" evidence="1">
    <location>
        <begin position="583"/>
        <end position="610"/>
    </location>
</feature>
<dbReference type="eggNOG" id="ENOG502SGBF">
    <property type="taxonomic scope" value="Eukaryota"/>
</dbReference>
<sequence>MVHYDSMPMANLPGDRALVVFGISTPVDTATVHLVGSWDNFSAPLLMARDAKATCGSWKVCLGSSKYGAGASVRGLKMGGHYTYYFVINGHIQMPDPTVSERVVDPRSGTICSVIDVPFQVAAGEKVIAGSPDLATTESFARELSVCQSRRRHRPTPLDLNQNSEGYMNFEKPVPSPLRANAPRRPTVVIPTGPSKDNYSSPISTVPSLTPSSGLNSAMSPGSVNTPYSGKSGLRSKRSFGFGFGRSNSVREIGERADSPPESGKRRGFHLKTPSIPALSNLISGSSSKSRTGFPVISNPILQEYEKAYYGPIQYHSSSRCEYKAQATGLGISLTSCESSCSSLIEDEEQEILEAQGQAYDALRSRLMTQPVARPLSVASTTISDSPSLTQSEFSIESSPSPIDDTSSISSSPMQSSFDSDIEIETDDEDEALVAAMLASKLHISGKHDSLEAVRAGNLSDMENWYRNAVKISKSRSSRYSRSTRFSDVSCITKFEDSSQDGHHSQISLVKNRWPKSTDNRPHRLSPNLLVHAPMPVRPEAEAVVAIESMEAQAEARLRSLIRSSWGRFDSRDIDAGCVDGEYRDYLEELSYLRQEVEDLRREKEYLRQSLEYSTGYYYE</sequence>
<dbReference type="STRING" id="1284197.S8BYK9"/>
<dbReference type="OrthoDB" id="5364946at2759"/>
<feature type="region of interest" description="Disordered" evidence="2">
    <location>
        <begin position="251"/>
        <end position="272"/>
    </location>
</feature>
<reference evidence="3 4" key="1">
    <citation type="journal article" date="2013" name="PLoS Genet.">
        <title>Genomic mechanisms accounting for the adaptation to parasitism in nematode-trapping fungi.</title>
        <authorList>
            <person name="Meerupati T."/>
            <person name="Andersson K.M."/>
            <person name="Friman E."/>
            <person name="Kumar D."/>
            <person name="Tunlid A."/>
            <person name="Ahren D."/>
        </authorList>
    </citation>
    <scope>NUCLEOTIDE SEQUENCE [LARGE SCALE GENOMIC DNA]</scope>
    <source>
        <strain evidence="3 4">CBS 200.50</strain>
    </source>
</reference>
<keyword evidence="4" id="KW-1185">Reference proteome</keyword>
<accession>S8BYK9</accession>
<dbReference type="Proteomes" id="UP000015100">
    <property type="component" value="Unassembled WGS sequence"/>
</dbReference>